<evidence type="ECO:0000256" key="5">
    <source>
        <dbReference type="ARBA" id="ARBA00048287"/>
    </source>
</evidence>
<evidence type="ECO:0000256" key="2">
    <source>
        <dbReference type="ARBA" id="ARBA00012111"/>
    </source>
</evidence>
<dbReference type="AlphaFoldDB" id="J3L1E9"/>
<dbReference type="GO" id="GO:0040029">
    <property type="term" value="P:epigenetic regulation of gene expression"/>
    <property type="evidence" value="ECO:0007669"/>
    <property type="project" value="TreeGrafter"/>
</dbReference>
<dbReference type="Gramene" id="OB01G30550.1">
    <property type="protein sequence ID" value="OB01G30550.1"/>
    <property type="gene ID" value="OB01G30550"/>
</dbReference>
<reference evidence="11" key="1">
    <citation type="journal article" date="2013" name="Nat. Commun.">
        <title>Whole-genome sequencing of Oryza brachyantha reveals mechanisms underlying Oryza genome evolution.</title>
        <authorList>
            <person name="Chen J."/>
            <person name="Huang Q."/>
            <person name="Gao D."/>
            <person name="Wang J."/>
            <person name="Lang Y."/>
            <person name="Liu T."/>
            <person name="Li B."/>
            <person name="Bai Z."/>
            <person name="Luis Goicoechea J."/>
            <person name="Liang C."/>
            <person name="Chen C."/>
            <person name="Zhang W."/>
            <person name="Sun S."/>
            <person name="Liao Y."/>
            <person name="Zhang X."/>
            <person name="Yang L."/>
            <person name="Song C."/>
            <person name="Wang M."/>
            <person name="Shi J."/>
            <person name="Liu G."/>
            <person name="Liu J."/>
            <person name="Zhou H."/>
            <person name="Zhou W."/>
            <person name="Yu Q."/>
            <person name="An N."/>
            <person name="Chen Y."/>
            <person name="Cai Q."/>
            <person name="Wang B."/>
            <person name="Liu B."/>
            <person name="Min J."/>
            <person name="Huang Y."/>
            <person name="Wu H."/>
            <person name="Li Z."/>
            <person name="Zhang Y."/>
            <person name="Yin Y."/>
            <person name="Song W."/>
            <person name="Jiang J."/>
            <person name="Jackson S.A."/>
            <person name="Wing R.A."/>
            <person name="Wang J."/>
            <person name="Chen M."/>
        </authorList>
    </citation>
    <scope>NUCLEOTIDE SEQUENCE [LARGE SCALE GENOMIC DNA]</scope>
    <source>
        <strain evidence="11">cv. IRGC 101232</strain>
    </source>
</reference>
<dbReference type="SUPFAM" id="SSF52768">
    <property type="entry name" value="Arginase/deacetylase"/>
    <property type="match status" value="1"/>
</dbReference>
<comment type="catalytic activity">
    <reaction evidence="5 6">
        <text>N(6)-acetyl-L-lysyl-[histone] + H2O = L-lysyl-[histone] + acetate</text>
        <dbReference type="Rhea" id="RHEA:58196"/>
        <dbReference type="Rhea" id="RHEA-COMP:9845"/>
        <dbReference type="Rhea" id="RHEA-COMP:11338"/>
        <dbReference type="ChEBI" id="CHEBI:15377"/>
        <dbReference type="ChEBI" id="CHEBI:29969"/>
        <dbReference type="ChEBI" id="CHEBI:30089"/>
        <dbReference type="ChEBI" id="CHEBI:61930"/>
        <dbReference type="EC" id="3.5.1.98"/>
    </reaction>
</comment>
<feature type="binding site" evidence="8">
    <location>
        <position position="249"/>
    </location>
    <ligand>
        <name>a divalent metal cation</name>
        <dbReference type="ChEBI" id="CHEBI:60240"/>
    </ligand>
</feature>
<dbReference type="Proteomes" id="UP000006038">
    <property type="component" value="Chromosome 1"/>
</dbReference>
<dbReference type="OMA" id="VASCWCN"/>
<keyword evidence="6" id="KW-0804">Transcription</keyword>
<evidence type="ECO:0000256" key="9">
    <source>
        <dbReference type="SAM" id="MobiDB-lite"/>
    </source>
</evidence>
<dbReference type="PANTHER" id="PTHR10625:SF6">
    <property type="entry name" value="HISTONE DEACETYLASE"/>
    <property type="match status" value="1"/>
</dbReference>
<dbReference type="HOGENOM" id="CLU_007727_7_3_1"/>
<dbReference type="EnsemblPlants" id="OB01G30550.1">
    <property type="protein sequence ID" value="OB01G30550.1"/>
    <property type="gene ID" value="OB01G30550"/>
</dbReference>
<keyword evidence="3 6" id="KW-0378">Hydrolase</keyword>
<dbReference type="PANTHER" id="PTHR10625">
    <property type="entry name" value="HISTONE DEACETYLASE HDAC1-RELATED"/>
    <property type="match status" value="1"/>
</dbReference>
<feature type="domain" description="Histone deacetylase" evidence="10">
    <location>
        <begin position="132"/>
        <end position="306"/>
    </location>
</feature>
<evidence type="ECO:0000256" key="3">
    <source>
        <dbReference type="ARBA" id="ARBA00022801"/>
    </source>
</evidence>
<evidence type="ECO:0000256" key="4">
    <source>
        <dbReference type="ARBA" id="ARBA00022853"/>
    </source>
</evidence>
<feature type="binding site" evidence="7">
    <location>
        <position position="133"/>
    </location>
    <ligand>
        <name>substrate</name>
    </ligand>
</feature>
<evidence type="ECO:0000259" key="10">
    <source>
        <dbReference type="Pfam" id="PF00850"/>
    </source>
</evidence>
<comment type="cofactor">
    <cofactor evidence="1">
        <name>Zn(2+)</name>
        <dbReference type="ChEBI" id="CHEBI:29105"/>
    </cofactor>
</comment>
<dbReference type="Gene3D" id="3.40.800.20">
    <property type="entry name" value="Histone deacetylase domain"/>
    <property type="match status" value="2"/>
</dbReference>
<dbReference type="InterPro" id="IPR037138">
    <property type="entry name" value="His_deacetylse_dom_sf"/>
</dbReference>
<keyword evidence="4 6" id="KW-0156">Chromatin regulator</keyword>
<accession>J3L1E9</accession>
<keyword evidence="8" id="KW-0479">Metal-binding</keyword>
<dbReference type="GO" id="GO:0046872">
    <property type="term" value="F:metal ion binding"/>
    <property type="evidence" value="ECO:0007669"/>
    <property type="project" value="UniProtKB-KW"/>
</dbReference>
<keyword evidence="6" id="KW-0539">Nucleus</keyword>
<feature type="binding site" evidence="7">
    <location>
        <position position="100"/>
    </location>
    <ligand>
        <name>substrate</name>
    </ligand>
</feature>
<name>J3L1E9_ORYBR</name>
<proteinExistence type="inferred from homology"/>
<dbReference type="InterPro" id="IPR023696">
    <property type="entry name" value="Ureohydrolase_dom_sf"/>
</dbReference>
<evidence type="ECO:0000256" key="8">
    <source>
        <dbReference type="PIRSR" id="PIRSR037913-3"/>
    </source>
</evidence>
<keyword evidence="12" id="KW-1185">Reference proteome</keyword>
<feature type="binding site" evidence="7">
    <location>
        <position position="292"/>
    </location>
    <ligand>
        <name>substrate</name>
    </ligand>
</feature>
<reference evidence="11" key="2">
    <citation type="submission" date="2013-04" db="UniProtKB">
        <authorList>
            <consortium name="EnsemblPlants"/>
        </authorList>
    </citation>
    <scope>IDENTIFICATION</scope>
</reference>
<evidence type="ECO:0000256" key="6">
    <source>
        <dbReference type="PIRNR" id="PIRNR037913"/>
    </source>
</evidence>
<dbReference type="Pfam" id="PF00850">
    <property type="entry name" value="Hist_deacetyl"/>
    <property type="match status" value="1"/>
</dbReference>
<feature type="binding site" evidence="8">
    <location>
        <position position="162"/>
    </location>
    <ligand>
        <name>a divalent metal cation</name>
        <dbReference type="ChEBI" id="CHEBI:60240"/>
    </ligand>
</feature>
<comment type="similarity">
    <text evidence="6">Belongs to the histone deacetylase family. HD Type 1 subfamily.</text>
</comment>
<sequence length="446" mass="49647">MAMAGGGNSLPSASCGDDKKRRVCYYYDPGISTVDYGDGHVMVPYRVTMAHDLVAAYGLLGDMRRLRTAPATEAEIAEVHDGGYVALLRGLTPDGYLRDDGGVRDRAFRCGIGVAGRHGEGADNPVFDRLWDGFCYVNDIVIAIRELLGHFRRVLYVDIDVHHGDGVEKAFEASNRVMTVSFHQYGDKFFPRSGNVADVGTKPGEYCTLNVPLKPGIGDDEYHRLFEPIMARVMEVFQPEAVVLQCGADSLAGDRLGDLSLTLHGHARCVSFIRSFNLPLLLGGGGFGGGGYTINHVASCWCNETAVAIGKDIPNDIPEHGTDRFYENQRYQLHYTMSTSRKNCNTARSIDEMRQKALENLSKLRLEAAAGVPFEERGGRSTDADALYERSDEEEEERPSQRLHRLCFLERADRRRRREPHPHGEVPSQAQAHDTERRSRKLRKAK</sequence>
<evidence type="ECO:0000256" key="7">
    <source>
        <dbReference type="PIRSR" id="PIRSR037913-2"/>
    </source>
</evidence>
<dbReference type="PRINTS" id="PR01270">
    <property type="entry name" value="HDASUPER"/>
</dbReference>
<feature type="binding site" evidence="8">
    <location>
        <position position="160"/>
    </location>
    <ligand>
        <name>a divalent metal cation</name>
        <dbReference type="ChEBI" id="CHEBI:60240"/>
    </ligand>
</feature>
<dbReference type="InterPro" id="IPR003084">
    <property type="entry name" value="HDAC_I/II"/>
</dbReference>
<dbReference type="GO" id="GO:0141221">
    <property type="term" value="F:histone deacetylase activity, hydrolytic mechanism"/>
    <property type="evidence" value="ECO:0007669"/>
    <property type="project" value="UniProtKB-EC"/>
</dbReference>
<comment type="subcellular location">
    <subcellularLocation>
        <location evidence="6">Nucleus</location>
    </subcellularLocation>
</comment>
<dbReference type="InterPro" id="IPR000286">
    <property type="entry name" value="HDACs"/>
</dbReference>
<dbReference type="EC" id="3.5.1.98" evidence="2 6"/>
<dbReference type="PRINTS" id="PR01271">
    <property type="entry name" value="HISDACETLASE"/>
</dbReference>
<dbReference type="eggNOG" id="KOG1342">
    <property type="taxonomic scope" value="Eukaryota"/>
</dbReference>
<feature type="region of interest" description="Disordered" evidence="9">
    <location>
        <begin position="374"/>
        <end position="446"/>
    </location>
</feature>
<dbReference type="InterPro" id="IPR023801">
    <property type="entry name" value="His_deacetylse_dom"/>
</dbReference>
<dbReference type="GO" id="GO:0005634">
    <property type="term" value="C:nucleus"/>
    <property type="evidence" value="ECO:0007669"/>
    <property type="project" value="UniProtKB-SubCell"/>
</dbReference>
<evidence type="ECO:0000256" key="1">
    <source>
        <dbReference type="ARBA" id="ARBA00001947"/>
    </source>
</evidence>
<protein>
    <recommendedName>
        <fullName evidence="2 6">Histone deacetylase</fullName>
        <ecNumber evidence="2 6">3.5.1.98</ecNumber>
    </recommendedName>
</protein>
<dbReference type="STRING" id="4533.J3L1E9"/>
<evidence type="ECO:0000313" key="11">
    <source>
        <dbReference type="EnsemblPlants" id="OB01G30550.1"/>
    </source>
</evidence>
<organism evidence="11">
    <name type="scientific">Oryza brachyantha</name>
    <name type="common">malo sina</name>
    <dbReference type="NCBI Taxonomy" id="4533"/>
    <lineage>
        <taxon>Eukaryota</taxon>
        <taxon>Viridiplantae</taxon>
        <taxon>Streptophyta</taxon>
        <taxon>Embryophyta</taxon>
        <taxon>Tracheophyta</taxon>
        <taxon>Spermatophyta</taxon>
        <taxon>Magnoliopsida</taxon>
        <taxon>Liliopsida</taxon>
        <taxon>Poales</taxon>
        <taxon>Poaceae</taxon>
        <taxon>BOP clade</taxon>
        <taxon>Oryzoideae</taxon>
        <taxon>Oryzeae</taxon>
        <taxon>Oryzinae</taxon>
        <taxon>Oryza</taxon>
    </lineage>
</organism>
<dbReference type="PIRSF" id="PIRSF037913">
    <property type="entry name" value="His_deacetylse_1"/>
    <property type="match status" value="1"/>
</dbReference>
<evidence type="ECO:0000313" key="12">
    <source>
        <dbReference type="Proteomes" id="UP000006038"/>
    </source>
</evidence>
<keyword evidence="6" id="KW-0805">Transcription regulation</keyword>
<feature type="compositionally biased region" description="Basic and acidic residues" evidence="9">
    <location>
        <begin position="374"/>
        <end position="390"/>
    </location>
</feature>